<evidence type="ECO:0000259" key="1">
    <source>
        <dbReference type="Pfam" id="PF04865"/>
    </source>
</evidence>
<reference evidence="3" key="1">
    <citation type="submission" date="2018-04" db="EMBL/GenBank/DDBJ databases">
        <title>Draft genome sequence of the Candidatus Spirobacillus cienkowskii, a pathogen of freshwater Daphnia species, reconstructed from hemolymph metagenomic reads.</title>
        <authorList>
            <person name="Bresciani L."/>
            <person name="Lemos L.N."/>
            <person name="Wale N."/>
            <person name="Lin J.Y."/>
            <person name="Fernandes G.R."/>
            <person name="Duffy M.A."/>
            <person name="Rodrigues J.M."/>
        </authorList>
    </citation>
    <scope>NUCLEOTIDE SEQUENCE [LARGE SCALE GENOMIC DNA]</scope>
    <source>
        <strain evidence="3">Binning01</strain>
    </source>
</reference>
<name>A0A369KSI7_9BACT</name>
<dbReference type="InterPro" id="IPR052399">
    <property type="entry name" value="Phage_Baseplate_Assmbl_Protein"/>
</dbReference>
<keyword evidence="4" id="KW-1185">Reference proteome</keyword>
<comment type="caution">
    <text evidence="3">The sequence shown here is derived from an EMBL/GenBank/DDBJ whole genome shotgun (WGS) entry which is preliminary data.</text>
</comment>
<dbReference type="Proteomes" id="UP000253934">
    <property type="component" value="Unassembled WGS sequence"/>
</dbReference>
<accession>A0A369KSI7</accession>
<evidence type="ECO:0000313" key="4">
    <source>
        <dbReference type="Proteomes" id="UP000253934"/>
    </source>
</evidence>
<evidence type="ECO:0000313" key="3">
    <source>
        <dbReference type="EMBL" id="RDB36708.1"/>
    </source>
</evidence>
<dbReference type="Pfam" id="PF04865">
    <property type="entry name" value="Baseplate_J"/>
    <property type="match status" value="1"/>
</dbReference>
<dbReference type="PANTHER" id="PTHR37829">
    <property type="entry name" value="PHAGE-LIKE ELEMENT PBSX PROTEIN XKDT"/>
    <property type="match status" value="1"/>
</dbReference>
<feature type="domain" description="Baseplate protein J-like barrel" evidence="1">
    <location>
        <begin position="90"/>
        <end position="163"/>
    </location>
</feature>
<sequence>MSYQRPTLPEIIKNIEADIYARFQNEASTARFSVNKVLARVVGGACHLLYGKIQLAMKQLLPDTCDEYFLKRWAQMYSIQQKAANKSFGTAVFEGKEEAVVPLYSQWQTADNFVFQTTEKGIINQDGKVEVSICAMQPGARGNLKEGTQLAAVTPIAAIHKATLGCNGTHSGSDIEDIEKFRERLLFRISNPVCAGTAEDYKNWMLEVEGVTRAYCYSCYPEKGSVGLAFLRDNDDEQIPNQEQNDRMRNTILGKCPITAEIAMLTLEKIPMNFHFYIPEDNLQIKQQCTKIIQQVIREISAPSFTIEMYQIEEALRSEKIIFKTKHDHIDTQTVNCDVKTNDKQIQILGNIEFSYKPNLILGKNQ</sequence>
<dbReference type="EMBL" id="QOVW01000038">
    <property type="protein sequence ID" value="RDB36708.1"/>
    <property type="molecule type" value="Genomic_DNA"/>
</dbReference>
<evidence type="ECO:0000259" key="2">
    <source>
        <dbReference type="Pfam" id="PF26078"/>
    </source>
</evidence>
<dbReference type="PANTHER" id="PTHR37829:SF3">
    <property type="entry name" value="PROTEIN JAYE-RELATED"/>
    <property type="match status" value="1"/>
</dbReference>
<dbReference type="InterPro" id="IPR006949">
    <property type="entry name" value="Barrel_Baseplate_J-like"/>
</dbReference>
<dbReference type="InterPro" id="IPR058531">
    <property type="entry name" value="Baseplate_J_M"/>
</dbReference>
<organism evidence="3 4">
    <name type="scientific">Spirobacillus cienkowskii</name>
    <dbReference type="NCBI Taxonomy" id="495820"/>
    <lineage>
        <taxon>Bacteria</taxon>
        <taxon>Pseudomonadati</taxon>
        <taxon>Bdellovibrionota</taxon>
        <taxon>Oligoflexia</taxon>
        <taxon>Silvanigrellales</taxon>
        <taxon>Spirobacillus</taxon>
    </lineage>
</organism>
<proteinExistence type="predicted"/>
<feature type="domain" description="Baseplate J-like central" evidence="2">
    <location>
        <begin position="195"/>
        <end position="265"/>
    </location>
</feature>
<gene>
    <name evidence="3" type="ORF">DCC88_03715</name>
</gene>
<protein>
    <submittedName>
        <fullName evidence="3">Uncharacterized protein</fullName>
    </submittedName>
</protein>
<dbReference type="Pfam" id="PF26078">
    <property type="entry name" value="Baseplate_J_M"/>
    <property type="match status" value="1"/>
</dbReference>
<dbReference type="AlphaFoldDB" id="A0A369KSI7"/>